<evidence type="ECO:0000313" key="2">
    <source>
        <dbReference type="EMBL" id="PZO80294.1"/>
    </source>
</evidence>
<keyword evidence="1" id="KW-0472">Membrane</keyword>
<dbReference type="AlphaFoldDB" id="A0A2W4ZD95"/>
<keyword evidence="1" id="KW-0812">Transmembrane</keyword>
<dbReference type="EMBL" id="QFNK01000336">
    <property type="protein sequence ID" value="PZO80294.1"/>
    <property type="molecule type" value="Genomic_DNA"/>
</dbReference>
<feature type="non-terminal residue" evidence="2">
    <location>
        <position position="503"/>
    </location>
</feature>
<organism evidence="2 3">
    <name type="scientific">Micavibrio aeruginosavorus</name>
    <dbReference type="NCBI Taxonomy" id="349221"/>
    <lineage>
        <taxon>Bacteria</taxon>
        <taxon>Pseudomonadati</taxon>
        <taxon>Bdellovibrionota</taxon>
        <taxon>Bdellovibrionia</taxon>
        <taxon>Bdellovibrionales</taxon>
        <taxon>Pseudobdellovibrionaceae</taxon>
        <taxon>Micavibrio</taxon>
    </lineage>
</organism>
<dbReference type="PROSITE" id="PS51318">
    <property type="entry name" value="TAT"/>
    <property type="match status" value="1"/>
</dbReference>
<name>A0A2W4ZD95_9BACT</name>
<reference evidence="2 3" key="1">
    <citation type="submission" date="2017-08" db="EMBL/GenBank/DDBJ databases">
        <title>Infants hospitalized years apart are colonized by the same room-sourced microbial strains.</title>
        <authorList>
            <person name="Brooks B."/>
            <person name="Olm M.R."/>
            <person name="Firek B.A."/>
            <person name="Baker R."/>
            <person name="Thomas B.C."/>
            <person name="Morowitz M.J."/>
            <person name="Banfield J.F."/>
        </authorList>
    </citation>
    <scope>NUCLEOTIDE SEQUENCE [LARGE SCALE GENOMIC DNA]</scope>
    <source>
        <strain evidence="2">S2_018_000_R2_104</strain>
    </source>
</reference>
<feature type="transmembrane region" description="Helical" evidence="1">
    <location>
        <begin position="12"/>
        <end position="31"/>
    </location>
</feature>
<proteinExistence type="predicted"/>
<evidence type="ECO:0000256" key="1">
    <source>
        <dbReference type="SAM" id="Phobius"/>
    </source>
</evidence>
<dbReference type="Proteomes" id="UP000249557">
    <property type="component" value="Unassembled WGS sequence"/>
</dbReference>
<sequence length="503" mass="57517">MFHDGNIGLIVFIYHDIWQIIYLTYYLIIIYTSRKIYIKKGCDMQIEMGRRGFLKALLGTAAQAAIPQGAVNFLAPVAEAVKDFGPTLYPKFARRFFDLMWGDRFSNVAQLVGLRENKNIVEELLTVHGLEKHKLNKVDHLVAKYSTWVSDMMYASKCRNVGAALDHIRNSDMLSDEQKKEWQDMGMDFLADPKQIRARVDDITDRMVDILNQTYRHAGQNSHYKLLSVAPEALLRSDTDRLTGRIGLYMRNENASAARFTREDLHMLAERRFFGNYHFSANYFDLRAKDRDFLKMMEDHPLTKLRRWRYVENAGGFGRPEQVFNAMHGQGIAPYTPPDADMADLFDQMEKTFRRGGLGGVSLDEEYLFTTRNFTPDQFVRHLEETIHHKDLKQSADILDRVKFVPVAQNNGAGMEGPADTGYIGLYTVSYPNVVECVFSGQSYVGAHKVVNLLKENFSDAVRVKQHKDGEIHVRLPWTASNDDLKFTDAKTASAPRPCRSAA</sequence>
<gene>
    <name evidence="2" type="ORF">DI626_11345</name>
</gene>
<dbReference type="InterPro" id="IPR006311">
    <property type="entry name" value="TAT_signal"/>
</dbReference>
<protein>
    <submittedName>
        <fullName evidence="2">Uncharacterized protein</fullName>
    </submittedName>
</protein>
<comment type="caution">
    <text evidence="2">The sequence shown here is derived from an EMBL/GenBank/DDBJ whole genome shotgun (WGS) entry which is preliminary data.</text>
</comment>
<accession>A0A2W4ZD95</accession>
<evidence type="ECO:0000313" key="3">
    <source>
        <dbReference type="Proteomes" id="UP000249557"/>
    </source>
</evidence>
<keyword evidence="1" id="KW-1133">Transmembrane helix</keyword>